<accession>A0A6I6QYZ1</accession>
<evidence type="ECO:0000259" key="1">
    <source>
        <dbReference type="Pfam" id="PF01656"/>
    </source>
</evidence>
<dbReference type="InterPro" id="IPR027417">
    <property type="entry name" value="P-loop_NTPase"/>
</dbReference>
<reference evidence="2 3" key="1">
    <citation type="submission" date="2019-12" db="EMBL/GenBank/DDBJ databases">
        <title>Draft Genome Sequence of Bifidobacterium adolescentis ZJ2.</title>
        <authorList>
            <person name="Jin Z."/>
        </authorList>
    </citation>
    <scope>NUCLEOTIDE SEQUENCE [LARGE SCALE GENOMIC DNA]</scope>
    <source>
        <strain evidence="2 3">ZJ2</strain>
    </source>
</reference>
<protein>
    <recommendedName>
        <fullName evidence="1">CobQ/CobB/MinD/ParA nucleotide binding domain-containing protein</fullName>
    </recommendedName>
</protein>
<name>A0A6I6QYZ1_BIFAD</name>
<dbReference type="SUPFAM" id="SSF52540">
    <property type="entry name" value="P-loop containing nucleoside triphosphate hydrolases"/>
    <property type="match status" value="1"/>
</dbReference>
<gene>
    <name evidence="2" type="ORF">F3K97_04875</name>
</gene>
<dbReference type="Gene3D" id="3.40.50.300">
    <property type="entry name" value="P-loop containing nucleotide triphosphate hydrolases"/>
    <property type="match status" value="1"/>
</dbReference>
<sequence>MTARITFSLGGSGGLGKSSGARAVAQALAQTGMKVALVDANPGQQSQRAFLGVPPDRGLEDARFADDIMDVLVMPGQIRADYAFLPGPMDTRATHLVDRYGSALIQLARICDIVVVDADRTDRRLWNDPNTISGGLIRPFVEGGRARVLFRLGQTGSQLHDGLAALDAIHRPEQVMAIAQTPIGIRPRKPNEWRAMLDGLAEYGGCDQWTEQSTEMVDSGLSGPPHGQESRWLANAAVWAGGRPDDFRQERTKWTFGRRRG</sequence>
<evidence type="ECO:0000313" key="2">
    <source>
        <dbReference type="EMBL" id="QHB62665.1"/>
    </source>
</evidence>
<organism evidence="2 3">
    <name type="scientific">Bifidobacterium adolescentis</name>
    <dbReference type="NCBI Taxonomy" id="1680"/>
    <lineage>
        <taxon>Bacteria</taxon>
        <taxon>Bacillati</taxon>
        <taxon>Actinomycetota</taxon>
        <taxon>Actinomycetes</taxon>
        <taxon>Bifidobacteriales</taxon>
        <taxon>Bifidobacteriaceae</taxon>
        <taxon>Bifidobacterium</taxon>
    </lineage>
</organism>
<dbReference type="Proteomes" id="UP000464884">
    <property type="component" value="Chromosome"/>
</dbReference>
<proteinExistence type="predicted"/>
<dbReference type="EMBL" id="CP047129">
    <property type="protein sequence ID" value="QHB62665.1"/>
    <property type="molecule type" value="Genomic_DNA"/>
</dbReference>
<dbReference type="AlphaFoldDB" id="A0A6I6QYZ1"/>
<evidence type="ECO:0000313" key="3">
    <source>
        <dbReference type="Proteomes" id="UP000464884"/>
    </source>
</evidence>
<dbReference type="RefSeq" id="WP_159140576.1">
    <property type="nucleotide sequence ID" value="NZ_CP047129.1"/>
</dbReference>
<feature type="domain" description="CobQ/CobB/MinD/ParA nucleotide binding" evidence="1">
    <location>
        <begin position="10"/>
        <end position="57"/>
    </location>
</feature>
<dbReference type="Pfam" id="PF01656">
    <property type="entry name" value="CbiA"/>
    <property type="match status" value="1"/>
</dbReference>
<dbReference type="InterPro" id="IPR002586">
    <property type="entry name" value="CobQ/CobB/MinD/ParA_Nub-bd_dom"/>
</dbReference>